<sequence>MELNKVKLKSFQVLGWFSVITGIIALALLNISMLSGYDLSFMEQLSFWISSILISGLIALFGRNSRSLGLWGIGIAVYLGIFTAVIFILGWVIMPFP</sequence>
<keyword evidence="1" id="KW-1133">Transmembrane helix</keyword>
<protein>
    <recommendedName>
        <fullName evidence="4">DUF4064 domain-containing protein</fullName>
    </recommendedName>
</protein>
<evidence type="ECO:0008006" key="4">
    <source>
        <dbReference type="Google" id="ProtNLM"/>
    </source>
</evidence>
<gene>
    <name evidence="2" type="ORF">SAMN04488127_1544</name>
</gene>
<dbReference type="Proteomes" id="UP000199200">
    <property type="component" value="Unassembled WGS sequence"/>
</dbReference>
<dbReference type="InterPro" id="IPR020496">
    <property type="entry name" value="YhdK"/>
</dbReference>
<dbReference type="RefSeq" id="WP_092051742.1">
    <property type="nucleotide sequence ID" value="NZ_FNZF01000002.1"/>
</dbReference>
<dbReference type="Pfam" id="PF17453">
    <property type="entry name" value="Sigma_M_inh"/>
    <property type="match status" value="1"/>
</dbReference>
<name>A0A1H6XL56_9BACL</name>
<reference evidence="3" key="1">
    <citation type="submission" date="2016-10" db="EMBL/GenBank/DDBJ databases">
        <authorList>
            <person name="Varghese N."/>
            <person name="Submissions S."/>
        </authorList>
    </citation>
    <scope>NUCLEOTIDE SEQUENCE [LARGE SCALE GENOMIC DNA]</scope>
    <source>
        <strain evidence="3">CGMCC 1.6763</strain>
    </source>
</reference>
<organism evidence="2 3">
    <name type="scientific">Bhargavaea ginsengi</name>
    <dbReference type="NCBI Taxonomy" id="426757"/>
    <lineage>
        <taxon>Bacteria</taxon>
        <taxon>Bacillati</taxon>
        <taxon>Bacillota</taxon>
        <taxon>Bacilli</taxon>
        <taxon>Bacillales</taxon>
        <taxon>Caryophanaceae</taxon>
        <taxon>Bhargavaea</taxon>
    </lineage>
</organism>
<feature type="transmembrane region" description="Helical" evidence="1">
    <location>
        <begin position="68"/>
        <end position="94"/>
    </location>
</feature>
<feature type="transmembrane region" description="Helical" evidence="1">
    <location>
        <begin position="12"/>
        <end position="33"/>
    </location>
</feature>
<dbReference type="EMBL" id="FNZF01000002">
    <property type="protein sequence ID" value="SEJ29831.1"/>
    <property type="molecule type" value="Genomic_DNA"/>
</dbReference>
<keyword evidence="1" id="KW-0812">Transmembrane</keyword>
<evidence type="ECO:0000256" key="1">
    <source>
        <dbReference type="SAM" id="Phobius"/>
    </source>
</evidence>
<dbReference type="OrthoDB" id="2453467at2"/>
<dbReference type="AlphaFoldDB" id="A0A1H6XL56"/>
<accession>A0A1H6XL56</accession>
<evidence type="ECO:0000313" key="3">
    <source>
        <dbReference type="Proteomes" id="UP000199200"/>
    </source>
</evidence>
<keyword evidence="3" id="KW-1185">Reference proteome</keyword>
<proteinExistence type="predicted"/>
<keyword evidence="1" id="KW-0472">Membrane</keyword>
<evidence type="ECO:0000313" key="2">
    <source>
        <dbReference type="EMBL" id="SEJ29831.1"/>
    </source>
</evidence>
<feature type="transmembrane region" description="Helical" evidence="1">
    <location>
        <begin position="45"/>
        <end position="61"/>
    </location>
</feature>